<organism evidence="4 5">
    <name type="scientific">Labrys neptuniae</name>
    <dbReference type="NCBI Taxonomy" id="376174"/>
    <lineage>
        <taxon>Bacteria</taxon>
        <taxon>Pseudomonadati</taxon>
        <taxon>Pseudomonadota</taxon>
        <taxon>Alphaproteobacteria</taxon>
        <taxon>Hyphomicrobiales</taxon>
        <taxon>Xanthobacteraceae</taxon>
        <taxon>Labrys</taxon>
    </lineage>
</organism>
<evidence type="ECO:0000313" key="4">
    <source>
        <dbReference type="EMBL" id="MEW9310582.1"/>
    </source>
</evidence>
<evidence type="ECO:0000313" key="5">
    <source>
        <dbReference type="Proteomes" id="UP001555786"/>
    </source>
</evidence>
<reference evidence="4 5" key="1">
    <citation type="submission" date="2024-07" db="EMBL/GenBank/DDBJ databases">
        <title>Description of Labrys sedimenti sp. nov., isolated from a diclofenac-degrading enrichment culture.</title>
        <authorList>
            <person name="Tancsics A."/>
            <person name="Csepanyi A."/>
        </authorList>
    </citation>
    <scope>NUCLEOTIDE SEQUENCE [LARGE SCALE GENOMIC DNA]</scope>
    <source>
        <strain evidence="4 5">LMG 23578</strain>
    </source>
</reference>
<proteinExistence type="predicted"/>
<evidence type="ECO:0000259" key="3">
    <source>
        <dbReference type="PROSITE" id="PS51462"/>
    </source>
</evidence>
<dbReference type="EMBL" id="JBFNQD010000030">
    <property type="protein sequence ID" value="MEW9310582.1"/>
    <property type="molecule type" value="Genomic_DNA"/>
</dbReference>
<keyword evidence="5" id="KW-1185">Reference proteome</keyword>
<dbReference type="InterPro" id="IPR020084">
    <property type="entry name" value="NUDIX_hydrolase_CS"/>
</dbReference>
<dbReference type="Gene3D" id="3.90.79.10">
    <property type="entry name" value="Nucleoside Triphosphate Pyrophosphohydrolase"/>
    <property type="match status" value="1"/>
</dbReference>
<comment type="cofactor">
    <cofactor evidence="1">
        <name>Mg(2+)</name>
        <dbReference type="ChEBI" id="CHEBI:18420"/>
    </cofactor>
</comment>
<accession>A0ABV3PY23</accession>
<dbReference type="InterPro" id="IPR015797">
    <property type="entry name" value="NUDIX_hydrolase-like_dom_sf"/>
</dbReference>
<comment type="caution">
    <text evidence="4">The sequence shown here is derived from an EMBL/GenBank/DDBJ whole genome shotgun (WGS) entry which is preliminary data.</text>
</comment>
<evidence type="ECO:0000256" key="2">
    <source>
        <dbReference type="ARBA" id="ARBA00022801"/>
    </source>
</evidence>
<sequence length="163" mass="18572">MARKSAGILLYRLKGDDRDIEILLVHPGGPFWAKRDEQAWSIPKGEYDVGEDAYSAALREFEEELGMPCPHAVPIDLGDIRYSSGKRMAAWAVAGDFDPSQLRSNMFEMEWPPRSRRIEQFPEVDKAQWFAMAEAHGKILPAQRSFLDRLAEQLRHGHHSAPK</sequence>
<dbReference type="PROSITE" id="PS00893">
    <property type="entry name" value="NUDIX_BOX"/>
    <property type="match status" value="1"/>
</dbReference>
<dbReference type="Proteomes" id="UP001555786">
    <property type="component" value="Unassembled WGS sequence"/>
</dbReference>
<dbReference type="InterPro" id="IPR000086">
    <property type="entry name" value="NUDIX_hydrolase_dom"/>
</dbReference>
<protein>
    <submittedName>
        <fullName evidence="4">NUDIX domain-containing protein</fullName>
    </submittedName>
</protein>
<dbReference type="PANTHER" id="PTHR21340">
    <property type="entry name" value="DIADENOSINE 5,5-P1,P4-TETRAPHOSPHATE PYROPHOSPHOHYDROLASE MUTT"/>
    <property type="match status" value="1"/>
</dbReference>
<dbReference type="RefSeq" id="WP_149250677.1">
    <property type="nucleotide sequence ID" value="NZ_JBFNQD010000030.1"/>
</dbReference>
<keyword evidence="2" id="KW-0378">Hydrolase</keyword>
<dbReference type="Pfam" id="PF00293">
    <property type="entry name" value="NUDIX"/>
    <property type="match status" value="1"/>
</dbReference>
<dbReference type="SUPFAM" id="SSF55811">
    <property type="entry name" value="Nudix"/>
    <property type="match status" value="1"/>
</dbReference>
<dbReference type="InterPro" id="IPR051325">
    <property type="entry name" value="Nudix_hydrolase_domain"/>
</dbReference>
<name>A0ABV3PY23_9HYPH</name>
<feature type="domain" description="Nudix hydrolase" evidence="3">
    <location>
        <begin position="1"/>
        <end position="152"/>
    </location>
</feature>
<evidence type="ECO:0000256" key="1">
    <source>
        <dbReference type="ARBA" id="ARBA00001946"/>
    </source>
</evidence>
<dbReference type="PANTHER" id="PTHR21340:SF7">
    <property type="entry name" value="NUDIX HYDROLASE DOMAIN-CONTAINING PROTEIN"/>
    <property type="match status" value="1"/>
</dbReference>
<dbReference type="PROSITE" id="PS51462">
    <property type="entry name" value="NUDIX"/>
    <property type="match status" value="1"/>
</dbReference>
<dbReference type="CDD" id="cd04662">
    <property type="entry name" value="NUDIX_Hydrolase"/>
    <property type="match status" value="1"/>
</dbReference>
<gene>
    <name evidence="4" type="ORF">ABXS05_33905</name>
</gene>